<protein>
    <submittedName>
        <fullName evidence="2">Uncharacterized protein</fullName>
    </submittedName>
</protein>
<keyword evidence="1" id="KW-0812">Transmembrane</keyword>
<sequence>MKFENILADIDGFGRFQIMIIVISFIGRFTLPCHFMLNNFVAAVPSHHCDISSLDDGGFFSSLSETERLIVSIPVQEDGTPASCQMFAEPQYHLLLNSSNIIEVPTVPCQNGWVYDNTTFKSTLTSQWDLVCDKKGKNKATATIFFVGVMFGAVTFGSLSDRYPAGLLSIQL</sequence>
<dbReference type="EMBL" id="JAULUE010002052">
    <property type="protein sequence ID" value="KAK5899302.1"/>
    <property type="molecule type" value="Genomic_DNA"/>
</dbReference>
<organism evidence="2 3">
    <name type="scientific">Champsocephalus esox</name>
    <name type="common">pike icefish</name>
    <dbReference type="NCBI Taxonomy" id="159716"/>
    <lineage>
        <taxon>Eukaryota</taxon>
        <taxon>Metazoa</taxon>
        <taxon>Chordata</taxon>
        <taxon>Craniata</taxon>
        <taxon>Vertebrata</taxon>
        <taxon>Euteleostomi</taxon>
        <taxon>Actinopterygii</taxon>
        <taxon>Neopterygii</taxon>
        <taxon>Teleostei</taxon>
        <taxon>Neoteleostei</taxon>
        <taxon>Acanthomorphata</taxon>
        <taxon>Eupercaria</taxon>
        <taxon>Perciformes</taxon>
        <taxon>Notothenioidei</taxon>
        <taxon>Channichthyidae</taxon>
        <taxon>Champsocephalus</taxon>
    </lineage>
</organism>
<accession>A0AAN8H297</accession>
<dbReference type="Proteomes" id="UP001335648">
    <property type="component" value="Unassembled WGS sequence"/>
</dbReference>
<keyword evidence="3" id="KW-1185">Reference proteome</keyword>
<evidence type="ECO:0000313" key="3">
    <source>
        <dbReference type="Proteomes" id="UP001335648"/>
    </source>
</evidence>
<keyword evidence="1" id="KW-1133">Transmembrane helix</keyword>
<gene>
    <name evidence="2" type="ORF">CesoFtcFv8_008797</name>
</gene>
<name>A0AAN8H297_9TELE</name>
<feature type="transmembrane region" description="Helical" evidence="1">
    <location>
        <begin position="12"/>
        <end position="31"/>
    </location>
</feature>
<feature type="transmembrane region" description="Helical" evidence="1">
    <location>
        <begin position="140"/>
        <end position="159"/>
    </location>
</feature>
<reference evidence="2 3" key="1">
    <citation type="journal article" date="2023" name="Mol. Biol. Evol.">
        <title>Genomics of Secondarily Temperate Adaptation in the Only Non-Antarctic Icefish.</title>
        <authorList>
            <person name="Rivera-Colon A.G."/>
            <person name="Rayamajhi N."/>
            <person name="Minhas B.F."/>
            <person name="Madrigal G."/>
            <person name="Bilyk K.T."/>
            <person name="Yoon V."/>
            <person name="Hune M."/>
            <person name="Gregory S."/>
            <person name="Cheng C.H.C."/>
            <person name="Catchen J.M."/>
        </authorList>
    </citation>
    <scope>NUCLEOTIDE SEQUENCE [LARGE SCALE GENOMIC DNA]</scope>
    <source>
        <strain evidence="2">JC2023a</strain>
    </source>
</reference>
<comment type="caution">
    <text evidence="2">The sequence shown here is derived from an EMBL/GenBank/DDBJ whole genome shotgun (WGS) entry which is preliminary data.</text>
</comment>
<dbReference type="AlphaFoldDB" id="A0AAN8H297"/>
<keyword evidence="1" id="KW-0472">Membrane</keyword>
<evidence type="ECO:0000256" key="1">
    <source>
        <dbReference type="SAM" id="Phobius"/>
    </source>
</evidence>
<proteinExistence type="predicted"/>
<evidence type="ECO:0000313" key="2">
    <source>
        <dbReference type="EMBL" id="KAK5899302.1"/>
    </source>
</evidence>